<name>A0A9E7MQG4_9CAUD</name>
<gene>
    <name evidence="2" type="ORF">DONNERLITTCHEN_00570</name>
</gene>
<sequence>MMEQTIAIAAEKHADPADRATAEQALAEHDALEAQRLRAEAARVPPALDRDTGEQTSECACGCGRDVHPGRLALGYGLAIECAERRERSGRVGR</sequence>
<feature type="compositionally biased region" description="Basic and acidic residues" evidence="1">
    <location>
        <begin position="10"/>
        <end position="21"/>
    </location>
</feature>
<evidence type="ECO:0000256" key="1">
    <source>
        <dbReference type="SAM" id="MobiDB-lite"/>
    </source>
</evidence>
<feature type="region of interest" description="Disordered" evidence="1">
    <location>
        <begin position="1"/>
        <end position="21"/>
    </location>
</feature>
<evidence type="ECO:0000313" key="2">
    <source>
        <dbReference type="EMBL" id="USN14458.1"/>
    </source>
</evidence>
<dbReference type="Proteomes" id="UP001057102">
    <property type="component" value="Segment"/>
</dbReference>
<organism evidence="2 3">
    <name type="scientific">Janthinobacterium phage vB_JliS-Donnerlittchen</name>
    <dbReference type="NCBI Taxonomy" id="2948610"/>
    <lineage>
        <taxon>Viruses</taxon>
        <taxon>Duplodnaviria</taxon>
        <taxon>Heunggongvirae</taxon>
        <taxon>Uroviricota</taxon>
        <taxon>Caudoviricetes</taxon>
        <taxon>Mesyanzhinovviridae</taxon>
        <taxon>Bradleyvirinae</taxon>
        <taxon>Donnerlittchenvirus</taxon>
        <taxon>Donnerlittchenvirus donnerlittchenvirus</taxon>
    </lineage>
</organism>
<keyword evidence="3" id="KW-1185">Reference proteome</keyword>
<evidence type="ECO:0000313" key="3">
    <source>
        <dbReference type="Proteomes" id="UP001057102"/>
    </source>
</evidence>
<reference evidence="2" key="1">
    <citation type="submission" date="2022-05" db="EMBL/GenBank/DDBJ databases">
        <authorList>
            <person name="Friedrich I."/>
            <person name="Poehlein A."/>
            <person name="Schneider D."/>
            <person name="Hertel R."/>
            <person name="Daniel R."/>
        </authorList>
    </citation>
    <scope>NUCLEOTIDE SEQUENCE</scope>
</reference>
<dbReference type="EMBL" id="ON529854">
    <property type="protein sequence ID" value="USN14458.1"/>
    <property type="molecule type" value="Genomic_DNA"/>
</dbReference>
<proteinExistence type="predicted"/>
<protein>
    <submittedName>
        <fullName evidence="2">Uncharacterized protein</fullName>
    </submittedName>
</protein>
<accession>A0A9E7MQG4</accession>